<dbReference type="InterPro" id="IPR043129">
    <property type="entry name" value="ATPase_NBD"/>
</dbReference>
<evidence type="ECO:0000256" key="13">
    <source>
        <dbReference type="ARBA" id="ARBA00022958"/>
    </source>
</evidence>
<comment type="cofactor">
    <cofactor evidence="3">
        <name>NH4(+)</name>
        <dbReference type="ChEBI" id="CHEBI:28938"/>
    </cofactor>
</comment>
<evidence type="ECO:0000256" key="2">
    <source>
        <dbReference type="ARBA" id="ARBA00001958"/>
    </source>
</evidence>
<dbReference type="NCBIfam" id="TIGR00671">
    <property type="entry name" value="baf"/>
    <property type="match status" value="1"/>
</dbReference>
<comment type="caution">
    <text evidence="17">The sequence shown here is derived from an EMBL/GenBank/DDBJ whole genome shotgun (WGS) entry which is preliminary data.</text>
</comment>
<evidence type="ECO:0000256" key="6">
    <source>
        <dbReference type="ARBA" id="ARBA00011738"/>
    </source>
</evidence>
<evidence type="ECO:0000256" key="7">
    <source>
        <dbReference type="ARBA" id="ARBA00012102"/>
    </source>
</evidence>
<reference evidence="18" key="1">
    <citation type="journal article" date="2019" name="Int. J. Syst. Evol. Microbiol.">
        <title>The Global Catalogue of Microorganisms (GCM) 10K type strain sequencing project: providing services to taxonomists for standard genome sequencing and annotation.</title>
        <authorList>
            <consortium name="The Broad Institute Genomics Platform"/>
            <consortium name="The Broad Institute Genome Sequencing Center for Infectious Disease"/>
            <person name="Wu L."/>
            <person name="Ma J."/>
        </authorList>
    </citation>
    <scope>NUCLEOTIDE SEQUENCE [LARGE SCALE GENOMIC DNA]</scope>
    <source>
        <strain evidence="18">CCUG 53816</strain>
    </source>
</reference>
<evidence type="ECO:0000256" key="11">
    <source>
        <dbReference type="ARBA" id="ARBA00022777"/>
    </source>
</evidence>
<protein>
    <recommendedName>
        <fullName evidence="16">Type III pantothenate kinase</fullName>
        <ecNumber evidence="7">2.7.1.33</ecNumber>
    </recommendedName>
</protein>
<keyword evidence="18" id="KW-1185">Reference proteome</keyword>
<organism evidence="17 18">
    <name type="scientific">Helicobacter baculiformis</name>
    <dbReference type="NCBI Taxonomy" id="427351"/>
    <lineage>
        <taxon>Bacteria</taxon>
        <taxon>Pseudomonadati</taxon>
        <taxon>Campylobacterota</taxon>
        <taxon>Epsilonproteobacteria</taxon>
        <taxon>Campylobacterales</taxon>
        <taxon>Helicobacteraceae</taxon>
        <taxon>Helicobacter</taxon>
    </lineage>
</organism>
<comment type="subunit">
    <text evidence="6">Homodimer.</text>
</comment>
<evidence type="ECO:0000256" key="1">
    <source>
        <dbReference type="ARBA" id="ARBA00001206"/>
    </source>
</evidence>
<name>A0ABV7ZMP7_9HELI</name>
<dbReference type="PANTHER" id="PTHR34265">
    <property type="entry name" value="TYPE III PANTOTHENATE KINASE"/>
    <property type="match status" value="1"/>
</dbReference>
<dbReference type="NCBIfam" id="NF009872">
    <property type="entry name" value="PRK13333.1"/>
    <property type="match status" value="1"/>
</dbReference>
<keyword evidence="13" id="KW-0630">Potassium</keyword>
<keyword evidence="11 17" id="KW-0418">Kinase</keyword>
<keyword evidence="14" id="KW-0173">Coenzyme A biosynthesis</keyword>
<evidence type="ECO:0000256" key="12">
    <source>
        <dbReference type="ARBA" id="ARBA00022840"/>
    </source>
</evidence>
<keyword evidence="12" id="KW-0067">ATP-binding</keyword>
<comment type="cofactor">
    <cofactor evidence="2">
        <name>K(+)</name>
        <dbReference type="ChEBI" id="CHEBI:29103"/>
    </cofactor>
</comment>
<dbReference type="SUPFAM" id="SSF53067">
    <property type="entry name" value="Actin-like ATPase domain"/>
    <property type="match status" value="2"/>
</dbReference>
<evidence type="ECO:0000256" key="14">
    <source>
        <dbReference type="ARBA" id="ARBA00022993"/>
    </source>
</evidence>
<gene>
    <name evidence="17" type="ORF">ACFOPX_07820</name>
</gene>
<dbReference type="InterPro" id="IPR004619">
    <property type="entry name" value="Type_III_PanK"/>
</dbReference>
<evidence type="ECO:0000256" key="5">
    <source>
        <dbReference type="ARBA" id="ARBA00005225"/>
    </source>
</evidence>
<comment type="similarity">
    <text evidence="15">Belongs to the type III pantothenate kinase family.</text>
</comment>
<dbReference type="EC" id="2.7.1.33" evidence="7"/>
<evidence type="ECO:0000256" key="4">
    <source>
        <dbReference type="ARBA" id="ARBA00004496"/>
    </source>
</evidence>
<evidence type="ECO:0000256" key="10">
    <source>
        <dbReference type="ARBA" id="ARBA00022741"/>
    </source>
</evidence>
<keyword evidence="8" id="KW-0963">Cytoplasm</keyword>
<evidence type="ECO:0000313" key="17">
    <source>
        <dbReference type="EMBL" id="MFC3848415.1"/>
    </source>
</evidence>
<keyword evidence="10" id="KW-0547">Nucleotide-binding</keyword>
<dbReference type="Pfam" id="PF03309">
    <property type="entry name" value="Pan_kinase"/>
    <property type="match status" value="1"/>
</dbReference>
<comment type="pathway">
    <text evidence="5">Cofactor biosynthesis; coenzyme A biosynthesis; CoA from (R)-pantothenate: step 1/5.</text>
</comment>
<evidence type="ECO:0000313" key="18">
    <source>
        <dbReference type="Proteomes" id="UP001595783"/>
    </source>
</evidence>
<dbReference type="GO" id="GO:0004594">
    <property type="term" value="F:pantothenate kinase activity"/>
    <property type="evidence" value="ECO:0007669"/>
    <property type="project" value="UniProtKB-EC"/>
</dbReference>
<dbReference type="PANTHER" id="PTHR34265:SF1">
    <property type="entry name" value="TYPE III PANTOTHENATE KINASE"/>
    <property type="match status" value="1"/>
</dbReference>
<evidence type="ECO:0000256" key="8">
    <source>
        <dbReference type="ARBA" id="ARBA00022490"/>
    </source>
</evidence>
<comment type="subcellular location">
    <subcellularLocation>
        <location evidence="4">Cytoplasm</location>
    </subcellularLocation>
</comment>
<evidence type="ECO:0000256" key="3">
    <source>
        <dbReference type="ARBA" id="ARBA00001972"/>
    </source>
</evidence>
<keyword evidence="9 17" id="KW-0808">Transferase</keyword>
<dbReference type="CDD" id="cd24015">
    <property type="entry name" value="ASKHA_NBD_PanK-III"/>
    <property type="match status" value="1"/>
</dbReference>
<accession>A0ABV7ZMP7</accession>
<evidence type="ECO:0000256" key="16">
    <source>
        <dbReference type="ARBA" id="ARBA00040883"/>
    </source>
</evidence>
<dbReference type="RefSeq" id="WP_104752896.1">
    <property type="nucleotide sequence ID" value="NZ_FZMF01000058.1"/>
</dbReference>
<evidence type="ECO:0000256" key="15">
    <source>
        <dbReference type="ARBA" id="ARBA00038036"/>
    </source>
</evidence>
<dbReference type="Proteomes" id="UP001595783">
    <property type="component" value="Unassembled WGS sequence"/>
</dbReference>
<evidence type="ECO:0000256" key="9">
    <source>
        <dbReference type="ARBA" id="ARBA00022679"/>
    </source>
</evidence>
<dbReference type="EMBL" id="JBHRZO010000051">
    <property type="protein sequence ID" value="MFC3848415.1"/>
    <property type="molecule type" value="Genomic_DNA"/>
</dbReference>
<dbReference type="Gene3D" id="3.30.420.40">
    <property type="match status" value="2"/>
</dbReference>
<sequence>MILCDIGNSALHFYDGKRVWHRTPDTLEPFTEPLHYISVNPTFEHALLDICPHAHNLEPQIKLESSYKGLGVDRKAACLGLGDDGVVVDAGSAITIDVMEKGMHLGGVILPGFKAYHQAYQSISEVLDHPINVRIDLESLPQSTAQALSYGALKSILLVLEGIIGKRRVVFTGGDGEFLSAFFTRGVYHKWLVFEGMRRALA</sequence>
<proteinExistence type="inferred from homology"/>
<comment type="catalytic activity">
    <reaction evidence="1">
        <text>(R)-pantothenate + ATP = (R)-4'-phosphopantothenate + ADP + H(+)</text>
        <dbReference type="Rhea" id="RHEA:16373"/>
        <dbReference type="ChEBI" id="CHEBI:10986"/>
        <dbReference type="ChEBI" id="CHEBI:15378"/>
        <dbReference type="ChEBI" id="CHEBI:29032"/>
        <dbReference type="ChEBI" id="CHEBI:30616"/>
        <dbReference type="ChEBI" id="CHEBI:456216"/>
        <dbReference type="EC" id="2.7.1.33"/>
    </reaction>
</comment>